<dbReference type="AlphaFoldDB" id="A0AAD6YM05"/>
<protein>
    <submittedName>
        <fullName evidence="2">Uncharacterized protein</fullName>
    </submittedName>
</protein>
<evidence type="ECO:0000256" key="1">
    <source>
        <dbReference type="SAM" id="Coils"/>
    </source>
</evidence>
<dbReference type="Proteomes" id="UP001219525">
    <property type="component" value="Unassembled WGS sequence"/>
</dbReference>
<accession>A0AAD6YM05</accession>
<sequence length="307" mass="34834">MDLYEENEKKMPLKNFGNVPFDIICAQKQVYTRIASVETEQESQDPIPAAPTSTAQEVQQLLEFLQADSDEVAEAAQNWMEEIDSPPDEDVTIEPSAPETDPNALKAALDLLENPNFDNWPVEMRSRVIMDVWHAMARIKVPKEHGMRRQFGIALRDAILIPVPEDRQKIEAYLQTIGKTWDMLRYNSRWLWRHCRRIVPPSKPLAKAVKEVLATFGPLKDAKTGLPLFNAQAWHDAKNLVKAIQLGLLSDPPGVQLYYQMGIDQKSNLPIYHYVQGTNYAEGGIHHSLRARMPKSGAFIQHAACRV</sequence>
<name>A0AAD6YM05_9AGAR</name>
<evidence type="ECO:0000313" key="2">
    <source>
        <dbReference type="EMBL" id="KAJ7223315.1"/>
    </source>
</evidence>
<proteinExistence type="predicted"/>
<evidence type="ECO:0000313" key="3">
    <source>
        <dbReference type="Proteomes" id="UP001219525"/>
    </source>
</evidence>
<organism evidence="2 3">
    <name type="scientific">Mycena pura</name>
    <dbReference type="NCBI Taxonomy" id="153505"/>
    <lineage>
        <taxon>Eukaryota</taxon>
        <taxon>Fungi</taxon>
        <taxon>Dikarya</taxon>
        <taxon>Basidiomycota</taxon>
        <taxon>Agaricomycotina</taxon>
        <taxon>Agaricomycetes</taxon>
        <taxon>Agaricomycetidae</taxon>
        <taxon>Agaricales</taxon>
        <taxon>Marasmiineae</taxon>
        <taxon>Mycenaceae</taxon>
        <taxon>Mycena</taxon>
    </lineage>
</organism>
<dbReference type="EMBL" id="JARJCW010000006">
    <property type="protein sequence ID" value="KAJ7223315.1"/>
    <property type="molecule type" value="Genomic_DNA"/>
</dbReference>
<feature type="coiled-coil region" evidence="1">
    <location>
        <begin position="55"/>
        <end position="82"/>
    </location>
</feature>
<keyword evidence="1" id="KW-0175">Coiled coil</keyword>
<gene>
    <name evidence="2" type="ORF">GGX14DRAFT_163855</name>
</gene>
<reference evidence="2" key="1">
    <citation type="submission" date="2023-03" db="EMBL/GenBank/DDBJ databases">
        <title>Massive genome expansion in bonnet fungi (Mycena s.s.) driven by repeated elements and novel gene families across ecological guilds.</title>
        <authorList>
            <consortium name="Lawrence Berkeley National Laboratory"/>
            <person name="Harder C.B."/>
            <person name="Miyauchi S."/>
            <person name="Viragh M."/>
            <person name="Kuo A."/>
            <person name="Thoen E."/>
            <person name="Andreopoulos B."/>
            <person name="Lu D."/>
            <person name="Skrede I."/>
            <person name="Drula E."/>
            <person name="Henrissat B."/>
            <person name="Morin E."/>
            <person name="Kohler A."/>
            <person name="Barry K."/>
            <person name="LaButti K."/>
            <person name="Morin E."/>
            <person name="Salamov A."/>
            <person name="Lipzen A."/>
            <person name="Mereny Z."/>
            <person name="Hegedus B."/>
            <person name="Baldrian P."/>
            <person name="Stursova M."/>
            <person name="Weitz H."/>
            <person name="Taylor A."/>
            <person name="Grigoriev I.V."/>
            <person name="Nagy L.G."/>
            <person name="Martin F."/>
            <person name="Kauserud H."/>
        </authorList>
    </citation>
    <scope>NUCLEOTIDE SEQUENCE</scope>
    <source>
        <strain evidence="2">9144</strain>
    </source>
</reference>
<keyword evidence="3" id="KW-1185">Reference proteome</keyword>
<comment type="caution">
    <text evidence="2">The sequence shown here is derived from an EMBL/GenBank/DDBJ whole genome shotgun (WGS) entry which is preliminary data.</text>
</comment>